<comment type="caution">
    <text evidence="6">The sequence shown here is derived from an EMBL/GenBank/DDBJ whole genome shotgun (WGS) entry which is preliminary data.</text>
</comment>
<evidence type="ECO:0000256" key="1">
    <source>
        <dbReference type="ARBA" id="ARBA00004906"/>
    </source>
</evidence>
<evidence type="ECO:0000256" key="4">
    <source>
        <dbReference type="SAM" id="MobiDB-lite"/>
    </source>
</evidence>
<feature type="region of interest" description="Disordered" evidence="4">
    <location>
        <begin position="403"/>
        <end position="470"/>
    </location>
</feature>
<evidence type="ECO:0000256" key="3">
    <source>
        <dbReference type="ARBA" id="ARBA00022786"/>
    </source>
</evidence>
<evidence type="ECO:0000256" key="2">
    <source>
        <dbReference type="ARBA" id="ARBA00022737"/>
    </source>
</evidence>
<dbReference type="InterPro" id="IPR011459">
    <property type="entry name" value="DUF1565"/>
</dbReference>
<gene>
    <name evidence="6" type="ORF">DA73_0202835</name>
</gene>
<reference evidence="6" key="1">
    <citation type="journal article" date="2015" name="Genome Announc.">
        <title>Draft Genome Sequence of Tolypothrix boutellei Strain VB521301.</title>
        <authorList>
            <person name="Chandrababunaidu M.M."/>
            <person name="Singh D."/>
            <person name="Sen D."/>
            <person name="Bhan S."/>
            <person name="Das S."/>
            <person name="Gupta A."/>
            <person name="Adhikary S.P."/>
            <person name="Tripathy S."/>
        </authorList>
    </citation>
    <scope>NUCLEOTIDE SEQUENCE</scope>
    <source>
        <strain evidence="6">VB521301</strain>
    </source>
</reference>
<dbReference type="InterPro" id="IPR006626">
    <property type="entry name" value="PbH1"/>
</dbReference>
<dbReference type="SUPFAM" id="SSF51126">
    <property type="entry name" value="Pectin lyase-like"/>
    <property type="match status" value="1"/>
</dbReference>
<dbReference type="STRING" id="1479485.DA73_0202835"/>
<feature type="compositionally biased region" description="Low complexity" evidence="4">
    <location>
        <begin position="412"/>
        <end position="423"/>
    </location>
</feature>
<dbReference type="InterPro" id="IPR022441">
    <property type="entry name" value="Para_beta_helix_rpt-2"/>
</dbReference>
<evidence type="ECO:0000313" key="6">
    <source>
        <dbReference type="EMBL" id="KIE13630.1"/>
    </source>
</evidence>
<dbReference type="NCBIfam" id="TIGR03804">
    <property type="entry name" value="para_beta_helix"/>
    <property type="match status" value="3"/>
</dbReference>
<dbReference type="InterPro" id="IPR051550">
    <property type="entry name" value="SCF-Subunits/Alg-Epimerases"/>
</dbReference>
<dbReference type="Pfam" id="PF07602">
    <property type="entry name" value="DUF1565"/>
    <property type="match status" value="1"/>
</dbReference>
<dbReference type="PANTHER" id="PTHR22990:SF15">
    <property type="entry name" value="F-BOX ONLY PROTEIN 10"/>
    <property type="match status" value="1"/>
</dbReference>
<comment type="pathway">
    <text evidence="1">Protein modification; protein ubiquitination.</text>
</comment>
<feature type="domain" description="Carbohydrate-binding/sugar hydrolysis" evidence="5">
    <location>
        <begin position="157"/>
        <end position="298"/>
    </location>
</feature>
<dbReference type="SMART" id="SM00722">
    <property type="entry name" value="CASH"/>
    <property type="match status" value="1"/>
</dbReference>
<proteinExistence type="predicted"/>
<dbReference type="Gene3D" id="3.30.1910.20">
    <property type="entry name" value="asparaginyl-tRNA synthetase, N-terminal domain"/>
    <property type="match status" value="1"/>
</dbReference>
<dbReference type="SMART" id="SM00710">
    <property type="entry name" value="PbH1"/>
    <property type="match status" value="5"/>
</dbReference>
<dbReference type="RefSeq" id="WP_038079226.1">
    <property type="nucleotide sequence ID" value="NZ_JHEG04000001.1"/>
</dbReference>
<protein>
    <submittedName>
        <fullName evidence="6">Parallel beta-helix repeat-containing protein</fullName>
    </submittedName>
</protein>
<dbReference type="InterPro" id="IPR012334">
    <property type="entry name" value="Pectin_lyas_fold"/>
</dbReference>
<dbReference type="InterPro" id="IPR006633">
    <property type="entry name" value="Carb-bd_sugar_hydrolysis-dom"/>
</dbReference>
<feature type="compositionally biased region" description="Polar residues" evidence="4">
    <location>
        <begin position="452"/>
        <end position="463"/>
    </location>
</feature>
<dbReference type="InterPro" id="IPR011050">
    <property type="entry name" value="Pectin_lyase_fold/virulence"/>
</dbReference>
<keyword evidence="3" id="KW-0833">Ubl conjugation pathway</keyword>
<organism evidence="6">
    <name type="scientific">Tolypothrix bouteillei VB521301</name>
    <dbReference type="NCBI Taxonomy" id="1479485"/>
    <lineage>
        <taxon>Bacteria</taxon>
        <taxon>Bacillati</taxon>
        <taxon>Cyanobacteriota</taxon>
        <taxon>Cyanophyceae</taxon>
        <taxon>Nostocales</taxon>
        <taxon>Tolypothrichaceae</taxon>
        <taxon>Tolypothrix</taxon>
    </lineage>
</organism>
<dbReference type="Gene3D" id="2.160.20.10">
    <property type="entry name" value="Single-stranded right-handed beta-helix, Pectin lyase-like"/>
    <property type="match status" value="1"/>
</dbReference>
<dbReference type="EMBL" id="JHEG02000012">
    <property type="protein sequence ID" value="KIE13630.1"/>
    <property type="molecule type" value="Genomic_DNA"/>
</dbReference>
<dbReference type="AlphaFoldDB" id="A0A0C1RNP3"/>
<name>A0A0C1RNP3_9CYAN</name>
<evidence type="ECO:0000259" key="5">
    <source>
        <dbReference type="SMART" id="SM00722"/>
    </source>
</evidence>
<feature type="compositionally biased region" description="Polar residues" evidence="4">
    <location>
        <begin position="424"/>
        <end position="434"/>
    </location>
</feature>
<dbReference type="PANTHER" id="PTHR22990">
    <property type="entry name" value="F-BOX ONLY PROTEIN"/>
    <property type="match status" value="1"/>
</dbReference>
<accession>A0A0C1RNP3</accession>
<keyword evidence="2" id="KW-0677">Repeat</keyword>
<sequence length="662" mass="70525">MNCPHVITEPCWTYALPATSIAKSSKSRSFIHMSMMSVIRSSILLCTVSMGVAFSGLLEASWNAALAQLPPTEIRNAGQPDVRTMSQVNVLFVNPSIGDDKAGNGGENAPFKTITQALQVAGSNTVIMLSKGTYSAQTGEKFPLVLKPNVSIQGDNRSKGRGILITGGGSYLSRTFGGQNVTIVGANQAGLSGVTLSNPNPRGYGLWIEYSNPLIAENTFTGSTQDGIIVTGNSTPVIRNNFFYENGANGITISGSSRPEVRENVFQQTGFGINVAQNSQPVIVGNQIQYNRVGVIVQAKARPILRNNLIQGSKEDGLVALALAVPNLGSTSEPGGNEFRNNTRHDINASAAKEIFPAFGNKINQNRIAGKVDFTGNVAIADATTPGRGGEVNYTETRVMTSVWASPPPPLSSNRSPRSTSTPVNNRVLPSSPDNFLLSATPANRQPLPRSTGITAPNVQTGYRGQPLPTRTILRQPAPFPSRPPQLPVNNSSEALQSNYTRISPDTIEFAAPQADSQVSNTVLAPAPVQRARSQAASMPGIEAAPLGESALLPVPDANIPVGNSRGRRKAPPQNSSIGVYNTAAASAAQEERINLRYRVIVEIQNGKDQELVKFLAPGAFRTLWRGRDVMQAGIFSTRYNADSMVKIFNNNGLRASVEPVN</sequence>